<organism evidence="5 6">
    <name type="scientific">Hyalella azteca</name>
    <name type="common">Amphipod</name>
    <dbReference type="NCBI Taxonomy" id="294128"/>
    <lineage>
        <taxon>Eukaryota</taxon>
        <taxon>Metazoa</taxon>
        <taxon>Ecdysozoa</taxon>
        <taxon>Arthropoda</taxon>
        <taxon>Crustacea</taxon>
        <taxon>Multicrustacea</taxon>
        <taxon>Malacostraca</taxon>
        <taxon>Eumalacostraca</taxon>
        <taxon>Peracarida</taxon>
        <taxon>Amphipoda</taxon>
        <taxon>Senticaudata</taxon>
        <taxon>Talitrida</taxon>
        <taxon>Talitroidea</taxon>
        <taxon>Hyalellidae</taxon>
        <taxon>Hyalella</taxon>
    </lineage>
</organism>
<proteinExistence type="inferred from homology"/>
<dbReference type="PROSITE" id="PS51144">
    <property type="entry name" value="ALPHA_CA_2"/>
    <property type="match status" value="1"/>
</dbReference>
<dbReference type="GeneID" id="108676881"/>
<sequence>MRSHVPLISLQALVVSWILVCRSAPAGSIGISWDWGKWWTYTGISGPKFWGLINPEWSLCTHGRRQSPVDLQPRLLLHDPNLGAVHVDKHQIGGSLTNTGHSVVFIADSGTDDLMFDVSHVYHQNSSSPFARHDETRRQFGDHAVDVRGGTMLTDDGRDVSSSGLFDRQSEDRMGMEQRRRPDFEVRNGRLGESETEKEANQNRDKRTAAVNIVGGPLSYKYQVSHVQFHFGTGDGPGSEHTVNGSAFRAEMQIYGYNAQLYKNFSEAVTRPHGTTAIAVLIQVGLLGHPGLAKILDALPRVRWAGEAVYVFPVSISELLPHTQHYMTYEGSLTQPPCHETVTWIVMNKPIYVTRSQLGALQQLQQGKRGLPQARLLSNYRPTQRLYHRTLGTNIAFTSADCGVPTRPTSYTANVFK</sequence>
<dbReference type="Proteomes" id="UP000694843">
    <property type="component" value="Unplaced"/>
</dbReference>
<dbReference type="SMART" id="SM01057">
    <property type="entry name" value="Carb_anhydrase"/>
    <property type="match status" value="1"/>
</dbReference>
<name>A0A8B7P3J6_HYAAZ</name>
<evidence type="ECO:0000256" key="2">
    <source>
        <dbReference type="SAM" id="MobiDB-lite"/>
    </source>
</evidence>
<dbReference type="InterPro" id="IPR001969">
    <property type="entry name" value="Aspartic_peptidase_AS"/>
</dbReference>
<evidence type="ECO:0000256" key="3">
    <source>
        <dbReference type="SAM" id="SignalP"/>
    </source>
</evidence>
<evidence type="ECO:0000256" key="1">
    <source>
        <dbReference type="ARBA" id="ARBA00010718"/>
    </source>
</evidence>
<evidence type="ECO:0000313" key="5">
    <source>
        <dbReference type="Proteomes" id="UP000694843"/>
    </source>
</evidence>
<keyword evidence="3" id="KW-0732">Signal</keyword>
<dbReference type="PROSITE" id="PS00141">
    <property type="entry name" value="ASP_PROTEASE"/>
    <property type="match status" value="1"/>
</dbReference>
<comment type="similarity">
    <text evidence="1">Belongs to the alpha-carbonic anhydrase family.</text>
</comment>
<feature type="region of interest" description="Disordered" evidence="2">
    <location>
        <begin position="151"/>
        <end position="205"/>
    </location>
</feature>
<protein>
    <submittedName>
        <fullName evidence="6">Carbonic anhydrase-related protein 10</fullName>
    </submittedName>
</protein>
<evidence type="ECO:0000313" key="6">
    <source>
        <dbReference type="RefSeq" id="XP_018020525.2"/>
    </source>
</evidence>
<reference evidence="6" key="1">
    <citation type="submission" date="2025-08" db="UniProtKB">
        <authorList>
            <consortium name="RefSeq"/>
        </authorList>
    </citation>
    <scope>IDENTIFICATION</scope>
    <source>
        <tissue evidence="6">Whole organism</tissue>
    </source>
</reference>
<accession>A0A8B7P3J6</accession>
<dbReference type="RefSeq" id="XP_018020525.2">
    <property type="nucleotide sequence ID" value="XM_018165036.2"/>
</dbReference>
<feature type="signal peptide" evidence="3">
    <location>
        <begin position="1"/>
        <end position="23"/>
    </location>
</feature>
<dbReference type="SUPFAM" id="SSF51069">
    <property type="entry name" value="Carbonic anhydrase"/>
    <property type="match status" value="2"/>
</dbReference>
<dbReference type="Pfam" id="PF00194">
    <property type="entry name" value="Carb_anhydrase"/>
    <property type="match status" value="2"/>
</dbReference>
<dbReference type="KEGG" id="hazt:108676881"/>
<feature type="compositionally biased region" description="Basic and acidic residues" evidence="2">
    <location>
        <begin position="168"/>
        <end position="205"/>
    </location>
</feature>
<dbReference type="OrthoDB" id="5978072at2759"/>
<keyword evidence="5" id="KW-1185">Reference proteome</keyword>
<dbReference type="InterPro" id="IPR023561">
    <property type="entry name" value="Carbonic_anhydrase_a-class"/>
</dbReference>
<dbReference type="InterPro" id="IPR036398">
    <property type="entry name" value="CA_dom_sf"/>
</dbReference>
<dbReference type="GO" id="GO:0006730">
    <property type="term" value="P:one-carbon metabolic process"/>
    <property type="evidence" value="ECO:0007669"/>
    <property type="project" value="TreeGrafter"/>
</dbReference>
<dbReference type="GO" id="GO:0008270">
    <property type="term" value="F:zinc ion binding"/>
    <property type="evidence" value="ECO:0007669"/>
    <property type="project" value="InterPro"/>
</dbReference>
<feature type="chain" id="PRO_5037756944" evidence="3">
    <location>
        <begin position="24"/>
        <end position="417"/>
    </location>
</feature>
<dbReference type="Gene3D" id="3.10.200.10">
    <property type="entry name" value="Alpha carbonic anhydrase"/>
    <property type="match status" value="2"/>
</dbReference>
<gene>
    <name evidence="6" type="primary">LOC108676881</name>
</gene>
<dbReference type="GO" id="GO:0004190">
    <property type="term" value="F:aspartic-type endopeptidase activity"/>
    <property type="evidence" value="ECO:0007669"/>
    <property type="project" value="InterPro"/>
</dbReference>
<dbReference type="GO" id="GO:0004089">
    <property type="term" value="F:carbonate dehydratase activity"/>
    <property type="evidence" value="ECO:0007669"/>
    <property type="project" value="InterPro"/>
</dbReference>
<dbReference type="PANTHER" id="PTHR18952:SF208">
    <property type="entry name" value="CARBONIC ANHYDRASE XA-RELATED"/>
    <property type="match status" value="1"/>
</dbReference>
<evidence type="ECO:0000259" key="4">
    <source>
        <dbReference type="PROSITE" id="PS51144"/>
    </source>
</evidence>
<dbReference type="GO" id="GO:0006508">
    <property type="term" value="P:proteolysis"/>
    <property type="evidence" value="ECO:0007669"/>
    <property type="project" value="InterPro"/>
</dbReference>
<dbReference type="InterPro" id="IPR001148">
    <property type="entry name" value="CA_dom"/>
</dbReference>
<dbReference type="AlphaFoldDB" id="A0A8B7P3J6"/>
<dbReference type="PANTHER" id="PTHR18952">
    <property type="entry name" value="CARBONIC ANHYDRASE"/>
    <property type="match status" value="1"/>
</dbReference>
<feature type="domain" description="Alpha-carbonic anhydrase" evidence="4">
    <location>
        <begin position="37"/>
        <end position="395"/>
    </location>
</feature>